<gene>
    <name evidence="1" type="ORF">UY23_C0001G0018</name>
</gene>
<comment type="caution">
    <text evidence="1">The sequence shown here is derived from an EMBL/GenBank/DDBJ whole genome shotgun (WGS) entry which is preliminary data.</text>
</comment>
<sequence>MVGLDSLAKILGVDEGFLEGLGREMAKRGGKTGVMEKVAAMNAETVSRTLDILNSANRSAPHIRSILRQTILGHEKHLMTFVEEMPGKTEFDKASKLAKKIAKCGPGFFLKKELAAEILEKGKPEELLKYLKVGTVGEALKRHDVTELMSALRFTESDEWMHQTFEAAYSGFTAKDFEDREIEIKVLGPEWKTVSEKFVAKKHHNVSHLKEFGVIFLNPIRENIPGKFLRDFALLLHYFHEIEFYSKLFRHYSAAPDFAEKLKMFLRGDVPEIYKSEPGEWLIVQQYLWKVNPNDPRLFMPRVNPESMHWARGEHDLTTFEAPEAHLDLKLWHGLDWVGCVCAENNEQVVSFDLEDNAMSLVSFMEGKEESFNYHQRESMWTEIFKEYVGGEEAMEKLLIENFDKGVIRF</sequence>
<accession>A0A0G1UBC1</accession>
<protein>
    <submittedName>
        <fullName evidence="1">Uncharacterized protein</fullName>
    </submittedName>
</protein>
<dbReference type="AlphaFoldDB" id="A0A0G1UBC1"/>
<dbReference type="Proteomes" id="UP000034956">
    <property type="component" value="Unassembled WGS sequence"/>
</dbReference>
<dbReference type="EMBL" id="LCPF01000001">
    <property type="protein sequence ID" value="KKU91412.1"/>
    <property type="molecule type" value="Genomic_DNA"/>
</dbReference>
<evidence type="ECO:0000313" key="2">
    <source>
        <dbReference type="Proteomes" id="UP000034956"/>
    </source>
</evidence>
<organism evidence="1 2">
    <name type="scientific">Candidatus Jorgensenbacteria bacterium GW2011_GWA1_48_11</name>
    <dbReference type="NCBI Taxonomy" id="1618660"/>
    <lineage>
        <taxon>Bacteria</taxon>
        <taxon>Candidatus Joergenseniibacteriota</taxon>
    </lineage>
</organism>
<evidence type="ECO:0000313" key="1">
    <source>
        <dbReference type="EMBL" id="KKU91412.1"/>
    </source>
</evidence>
<reference evidence="1 2" key="1">
    <citation type="journal article" date="2015" name="Nature">
        <title>rRNA introns, odd ribosomes, and small enigmatic genomes across a large radiation of phyla.</title>
        <authorList>
            <person name="Brown C.T."/>
            <person name="Hug L.A."/>
            <person name="Thomas B.C."/>
            <person name="Sharon I."/>
            <person name="Castelle C.J."/>
            <person name="Singh A."/>
            <person name="Wilkins M.J."/>
            <person name="Williams K.H."/>
            <person name="Banfield J.F."/>
        </authorList>
    </citation>
    <scope>NUCLEOTIDE SEQUENCE [LARGE SCALE GENOMIC DNA]</scope>
</reference>
<name>A0A0G1UBC1_9BACT</name>
<proteinExistence type="predicted"/>